<accession>A0A367ENX3</accession>
<dbReference type="OrthoDB" id="3078222at2"/>
<dbReference type="InterPro" id="IPR006528">
    <property type="entry name" value="Phage_head_morphogenesis_dom"/>
</dbReference>
<evidence type="ECO:0000313" key="3">
    <source>
        <dbReference type="Proteomes" id="UP000253094"/>
    </source>
</evidence>
<evidence type="ECO:0000259" key="1">
    <source>
        <dbReference type="Pfam" id="PF04233"/>
    </source>
</evidence>
<gene>
    <name evidence="2" type="ORF">DQ384_38165</name>
</gene>
<protein>
    <recommendedName>
        <fullName evidence="1">Phage head morphogenesis domain-containing protein</fullName>
    </recommendedName>
</protein>
<name>A0A367ENX3_9ACTN</name>
<dbReference type="AlphaFoldDB" id="A0A367ENX3"/>
<feature type="domain" description="Phage head morphogenesis" evidence="1">
    <location>
        <begin position="63"/>
        <end position="167"/>
    </location>
</feature>
<organism evidence="2 3">
    <name type="scientific">Sphaerisporangium album</name>
    <dbReference type="NCBI Taxonomy" id="509200"/>
    <lineage>
        <taxon>Bacteria</taxon>
        <taxon>Bacillati</taxon>
        <taxon>Actinomycetota</taxon>
        <taxon>Actinomycetes</taxon>
        <taxon>Streptosporangiales</taxon>
        <taxon>Streptosporangiaceae</taxon>
        <taxon>Sphaerisporangium</taxon>
    </lineage>
</organism>
<keyword evidence="3" id="KW-1185">Reference proteome</keyword>
<evidence type="ECO:0000313" key="2">
    <source>
        <dbReference type="EMBL" id="RCG19107.1"/>
    </source>
</evidence>
<proteinExistence type="predicted"/>
<reference evidence="2 3" key="1">
    <citation type="submission" date="2018-06" db="EMBL/GenBank/DDBJ databases">
        <title>Sphaerisporangium craniellae sp. nov., isolated from a marine sponge in the South China Sea.</title>
        <authorList>
            <person name="Li L."/>
        </authorList>
    </citation>
    <scope>NUCLEOTIDE SEQUENCE [LARGE SCALE GENOMIC DNA]</scope>
    <source>
        <strain evidence="2 3">CCTCC AA 208026</strain>
    </source>
</reference>
<dbReference type="Pfam" id="PF04233">
    <property type="entry name" value="Phage_Mu_F"/>
    <property type="match status" value="1"/>
</dbReference>
<sequence>MAPGHPRGAGCGHQRARGLGAWTPGDHEAAARLYSGHRGLQDLLDRDGIETIRSVAATRMNDLAAKLAQAVDEGWSADRLADEIRGMLRRPDRAEMIATTEIARVVSTASLERYRDAGIEFVEWDTAYDERVCPVCQENEEAGPVRIGQVFPGDAFAPPQHPWCRCAPQPVLEVIPV</sequence>
<dbReference type="EMBL" id="QOIL01000034">
    <property type="protein sequence ID" value="RCG19107.1"/>
    <property type="molecule type" value="Genomic_DNA"/>
</dbReference>
<dbReference type="Proteomes" id="UP000253094">
    <property type="component" value="Unassembled WGS sequence"/>
</dbReference>
<comment type="caution">
    <text evidence="2">The sequence shown here is derived from an EMBL/GenBank/DDBJ whole genome shotgun (WGS) entry which is preliminary data.</text>
</comment>
<dbReference type="NCBIfam" id="TIGR01641">
    <property type="entry name" value="phageSPP1_gp7"/>
    <property type="match status" value="1"/>
</dbReference>